<dbReference type="SUPFAM" id="SSF52540">
    <property type="entry name" value="P-loop containing nucleoside triphosphate hydrolases"/>
    <property type="match status" value="1"/>
</dbReference>
<name>A0A2U1Q1X4_ARTAN</name>
<proteinExistence type="predicted"/>
<keyword evidence="2" id="KW-1185">Reference proteome</keyword>
<gene>
    <name evidence="1" type="ORF">CTI12_AA085070</name>
</gene>
<evidence type="ECO:0000313" key="1">
    <source>
        <dbReference type="EMBL" id="PWA91987.1"/>
    </source>
</evidence>
<dbReference type="OrthoDB" id="8061355at2759"/>
<dbReference type="AlphaFoldDB" id="A0A2U1Q1X4"/>
<comment type="caution">
    <text evidence="1">The sequence shown here is derived from an EMBL/GenBank/DDBJ whole genome shotgun (WGS) entry which is preliminary data.</text>
</comment>
<dbReference type="InterPro" id="IPR027417">
    <property type="entry name" value="P-loop_NTPase"/>
</dbReference>
<dbReference type="PANTHER" id="PTHR19229">
    <property type="entry name" value="ATP-BINDING CASSETTE TRANSPORTER SUBFAMILY A ABCA"/>
    <property type="match status" value="1"/>
</dbReference>
<dbReference type="GO" id="GO:0005319">
    <property type="term" value="F:lipid transporter activity"/>
    <property type="evidence" value="ECO:0007669"/>
    <property type="project" value="TreeGrafter"/>
</dbReference>
<dbReference type="STRING" id="35608.A0A2U1Q1X4"/>
<accession>A0A2U1Q1X4</accession>
<dbReference type="GO" id="GO:0016020">
    <property type="term" value="C:membrane"/>
    <property type="evidence" value="ECO:0007669"/>
    <property type="project" value="InterPro"/>
</dbReference>
<dbReference type="EMBL" id="PKPP01000501">
    <property type="protein sequence ID" value="PWA91987.1"/>
    <property type="molecule type" value="Genomic_DNA"/>
</dbReference>
<protein>
    <submittedName>
        <fullName evidence="1">ABC transporter A family member 7</fullName>
    </submittedName>
</protein>
<reference evidence="1 2" key="1">
    <citation type="journal article" date="2018" name="Mol. Plant">
        <title>The genome of Artemisia annua provides insight into the evolution of Asteraceae family and artemisinin biosynthesis.</title>
        <authorList>
            <person name="Shen Q."/>
            <person name="Zhang L."/>
            <person name="Liao Z."/>
            <person name="Wang S."/>
            <person name="Yan T."/>
            <person name="Shi P."/>
            <person name="Liu M."/>
            <person name="Fu X."/>
            <person name="Pan Q."/>
            <person name="Wang Y."/>
            <person name="Lv Z."/>
            <person name="Lu X."/>
            <person name="Zhang F."/>
            <person name="Jiang W."/>
            <person name="Ma Y."/>
            <person name="Chen M."/>
            <person name="Hao X."/>
            <person name="Li L."/>
            <person name="Tang Y."/>
            <person name="Lv G."/>
            <person name="Zhou Y."/>
            <person name="Sun X."/>
            <person name="Brodelius P.E."/>
            <person name="Rose J.K.C."/>
            <person name="Tang K."/>
        </authorList>
    </citation>
    <scope>NUCLEOTIDE SEQUENCE [LARGE SCALE GENOMIC DNA]</scope>
    <source>
        <strain evidence="2">cv. Huhao1</strain>
        <tissue evidence="1">Leaf</tissue>
    </source>
</reference>
<dbReference type="Proteomes" id="UP000245207">
    <property type="component" value="Unassembled WGS sequence"/>
</dbReference>
<organism evidence="1 2">
    <name type="scientific">Artemisia annua</name>
    <name type="common">Sweet wormwood</name>
    <dbReference type="NCBI Taxonomy" id="35608"/>
    <lineage>
        <taxon>Eukaryota</taxon>
        <taxon>Viridiplantae</taxon>
        <taxon>Streptophyta</taxon>
        <taxon>Embryophyta</taxon>
        <taxon>Tracheophyta</taxon>
        <taxon>Spermatophyta</taxon>
        <taxon>Magnoliopsida</taxon>
        <taxon>eudicotyledons</taxon>
        <taxon>Gunneridae</taxon>
        <taxon>Pentapetalae</taxon>
        <taxon>asterids</taxon>
        <taxon>campanulids</taxon>
        <taxon>Asterales</taxon>
        <taxon>Asteraceae</taxon>
        <taxon>Asteroideae</taxon>
        <taxon>Anthemideae</taxon>
        <taxon>Artemisiinae</taxon>
        <taxon>Artemisia</taxon>
    </lineage>
</organism>
<evidence type="ECO:0000313" key="2">
    <source>
        <dbReference type="Proteomes" id="UP000245207"/>
    </source>
</evidence>
<dbReference type="InterPro" id="IPR026082">
    <property type="entry name" value="ABCA"/>
</dbReference>
<dbReference type="GO" id="GO:0140359">
    <property type="term" value="F:ABC-type transporter activity"/>
    <property type="evidence" value="ECO:0007669"/>
    <property type="project" value="InterPro"/>
</dbReference>
<dbReference type="PANTHER" id="PTHR19229:SF154">
    <property type="entry name" value="ABC TRANSPORTER A FAMILY MEMBER 3-RELATED"/>
    <property type="match status" value="1"/>
</dbReference>
<dbReference type="Gene3D" id="3.40.50.300">
    <property type="entry name" value="P-loop containing nucleotide triphosphate hydrolases"/>
    <property type="match status" value="1"/>
</dbReference>
<sequence>MKRRLNVAISLIGDPKVVYMDKPNIGVDLTSRNNLWNMVKQDKQKRAIILTRIGQQAVVSRYALTTDGLSSLLQSGN</sequence>